<keyword evidence="2" id="KW-0489">Methyltransferase</keyword>
<dbReference type="InterPro" id="IPR010426">
    <property type="entry name" value="MTTB_MeTrfase"/>
</dbReference>
<organism evidence="4">
    <name type="scientific">marine sediment metagenome</name>
    <dbReference type="NCBI Taxonomy" id="412755"/>
    <lineage>
        <taxon>unclassified sequences</taxon>
        <taxon>metagenomes</taxon>
        <taxon>ecological metagenomes</taxon>
    </lineage>
</organism>
<gene>
    <name evidence="4" type="ORF">S06H3_08630</name>
</gene>
<evidence type="ECO:0008006" key="5">
    <source>
        <dbReference type="Google" id="ProtNLM"/>
    </source>
</evidence>
<dbReference type="Gene3D" id="3.20.20.480">
    <property type="entry name" value="Trimethylamine methyltransferase-like"/>
    <property type="match status" value="1"/>
</dbReference>
<reference evidence="4" key="1">
    <citation type="journal article" date="2014" name="Front. Microbiol.">
        <title>High frequency of phylogenetically diverse reductive dehalogenase-homologous genes in deep subseafloor sedimentary metagenomes.</title>
        <authorList>
            <person name="Kawai M."/>
            <person name="Futagami T."/>
            <person name="Toyoda A."/>
            <person name="Takaki Y."/>
            <person name="Nishi S."/>
            <person name="Hori S."/>
            <person name="Arai W."/>
            <person name="Tsubouchi T."/>
            <person name="Morono Y."/>
            <person name="Uchiyama I."/>
            <person name="Ito T."/>
            <person name="Fujiyama A."/>
            <person name="Inagaki F."/>
            <person name="Takami H."/>
        </authorList>
    </citation>
    <scope>NUCLEOTIDE SEQUENCE</scope>
    <source>
        <strain evidence="4">Expedition CK06-06</strain>
    </source>
</reference>
<evidence type="ECO:0000256" key="1">
    <source>
        <dbReference type="ARBA" id="ARBA00007137"/>
    </source>
</evidence>
<dbReference type="GO" id="GO:0032259">
    <property type="term" value="P:methylation"/>
    <property type="evidence" value="ECO:0007669"/>
    <property type="project" value="UniProtKB-KW"/>
</dbReference>
<dbReference type="EMBL" id="BARV01003668">
    <property type="protein sequence ID" value="GAI10135.1"/>
    <property type="molecule type" value="Genomic_DNA"/>
</dbReference>
<dbReference type="Pfam" id="PF06253">
    <property type="entry name" value="MTTB"/>
    <property type="match status" value="1"/>
</dbReference>
<evidence type="ECO:0000256" key="2">
    <source>
        <dbReference type="ARBA" id="ARBA00022603"/>
    </source>
</evidence>
<proteinExistence type="inferred from homology"/>
<dbReference type="InterPro" id="IPR038601">
    <property type="entry name" value="MttB-like_sf"/>
</dbReference>
<protein>
    <recommendedName>
        <fullName evidence="5">Trimethylamine methyltransferase</fullName>
    </recommendedName>
</protein>
<evidence type="ECO:0000313" key="4">
    <source>
        <dbReference type="EMBL" id="GAI10135.1"/>
    </source>
</evidence>
<sequence>MLPALAGANLIYGMGMLELGMTWSHAQLMIDNDIVTMIKRAIQGIDVTDDTMALDIIKQAHEIKDFLHQRHTVKFMREQSRPKLIDRTTRGTWEAKGGKDLTEVAREEAKRIIKAHQPEPLSDDVKKILREIVKSAEKEKGVTV</sequence>
<comment type="similarity">
    <text evidence="1">Belongs to the trimethylamine methyltransferase family.</text>
</comment>
<accession>X1M631</accession>
<name>X1M631_9ZZZZ</name>
<comment type="caution">
    <text evidence="4">The sequence shown here is derived from an EMBL/GenBank/DDBJ whole genome shotgun (WGS) entry which is preliminary data.</text>
</comment>
<dbReference type="AlphaFoldDB" id="X1M631"/>
<keyword evidence="3" id="KW-0808">Transferase</keyword>
<dbReference type="GO" id="GO:0008168">
    <property type="term" value="F:methyltransferase activity"/>
    <property type="evidence" value="ECO:0007669"/>
    <property type="project" value="UniProtKB-KW"/>
</dbReference>
<dbReference type="GO" id="GO:0015948">
    <property type="term" value="P:methanogenesis"/>
    <property type="evidence" value="ECO:0007669"/>
    <property type="project" value="InterPro"/>
</dbReference>
<evidence type="ECO:0000256" key="3">
    <source>
        <dbReference type="ARBA" id="ARBA00022679"/>
    </source>
</evidence>